<dbReference type="PROSITE" id="PS51257">
    <property type="entry name" value="PROKAR_LIPOPROTEIN"/>
    <property type="match status" value="1"/>
</dbReference>
<keyword evidence="3" id="KW-1185">Reference proteome</keyword>
<sequence>MYIPKIDPTTPITMYCVASSTPYTVYVCLTVLLSCLWLRWFLLLFLFLCLSTSKGGIPVGLLQGQECALLFCIHGFLMMKTAGLYQ</sequence>
<evidence type="ECO:0000313" key="2">
    <source>
        <dbReference type="EMBL" id="KAE8315477.1"/>
    </source>
</evidence>
<keyword evidence="1" id="KW-0472">Membrane</keyword>
<keyword evidence="1" id="KW-1133">Transmembrane helix</keyword>
<accession>A0A5N6W3Q4</accession>
<proteinExistence type="predicted"/>
<evidence type="ECO:0000313" key="3">
    <source>
        <dbReference type="Proteomes" id="UP000325433"/>
    </source>
</evidence>
<dbReference type="AlphaFoldDB" id="A0A5N6W3Q4"/>
<dbReference type="EMBL" id="ML738312">
    <property type="protein sequence ID" value="KAE8315477.1"/>
    <property type="molecule type" value="Genomic_DNA"/>
</dbReference>
<organism evidence="2 3">
    <name type="scientific">Aspergillus transmontanensis</name>
    <dbReference type="NCBI Taxonomy" id="1034304"/>
    <lineage>
        <taxon>Eukaryota</taxon>
        <taxon>Fungi</taxon>
        <taxon>Dikarya</taxon>
        <taxon>Ascomycota</taxon>
        <taxon>Pezizomycotina</taxon>
        <taxon>Eurotiomycetes</taxon>
        <taxon>Eurotiomycetidae</taxon>
        <taxon>Eurotiales</taxon>
        <taxon>Aspergillaceae</taxon>
        <taxon>Aspergillus</taxon>
        <taxon>Aspergillus subgen. Circumdati</taxon>
    </lineage>
</organism>
<gene>
    <name evidence="2" type="ORF">BDV41DRAFT_531334</name>
</gene>
<keyword evidence="1" id="KW-0812">Transmembrane</keyword>
<dbReference type="Proteomes" id="UP000325433">
    <property type="component" value="Unassembled WGS sequence"/>
</dbReference>
<name>A0A5N6W3Q4_9EURO</name>
<evidence type="ECO:0000256" key="1">
    <source>
        <dbReference type="SAM" id="Phobius"/>
    </source>
</evidence>
<feature type="transmembrane region" description="Helical" evidence="1">
    <location>
        <begin position="23"/>
        <end position="48"/>
    </location>
</feature>
<protein>
    <submittedName>
        <fullName evidence="2">Uncharacterized protein</fullName>
    </submittedName>
</protein>
<reference evidence="3" key="1">
    <citation type="submission" date="2019-04" db="EMBL/GenBank/DDBJ databases">
        <title>Friends and foes A comparative genomics studyof 23 Aspergillus species from section Flavi.</title>
        <authorList>
            <consortium name="DOE Joint Genome Institute"/>
            <person name="Kjaerbolling I."/>
            <person name="Vesth T."/>
            <person name="Frisvad J.C."/>
            <person name="Nybo J.L."/>
            <person name="Theobald S."/>
            <person name="Kildgaard S."/>
            <person name="Isbrandt T."/>
            <person name="Kuo A."/>
            <person name="Sato A."/>
            <person name="Lyhne E.K."/>
            <person name="Kogle M.E."/>
            <person name="Wiebenga A."/>
            <person name="Kun R.S."/>
            <person name="Lubbers R.J."/>
            <person name="Makela M.R."/>
            <person name="Barry K."/>
            <person name="Chovatia M."/>
            <person name="Clum A."/>
            <person name="Daum C."/>
            <person name="Haridas S."/>
            <person name="He G."/>
            <person name="LaButti K."/>
            <person name="Lipzen A."/>
            <person name="Mondo S."/>
            <person name="Riley R."/>
            <person name="Salamov A."/>
            <person name="Simmons B.A."/>
            <person name="Magnuson J.K."/>
            <person name="Henrissat B."/>
            <person name="Mortensen U.H."/>
            <person name="Larsen T.O."/>
            <person name="Devries R.P."/>
            <person name="Grigoriev I.V."/>
            <person name="Machida M."/>
            <person name="Baker S.E."/>
            <person name="Andersen M.R."/>
        </authorList>
    </citation>
    <scope>NUCLEOTIDE SEQUENCE [LARGE SCALE GENOMIC DNA]</scope>
    <source>
        <strain evidence="3">CBS 130015</strain>
    </source>
</reference>